<feature type="transmembrane region" description="Helical" evidence="12">
    <location>
        <begin position="580"/>
        <end position="602"/>
    </location>
</feature>
<comment type="similarity">
    <text evidence="2">Belongs to the RLP family.</text>
</comment>
<keyword evidence="10" id="KW-0675">Receptor</keyword>
<dbReference type="PANTHER" id="PTHR48062:SF21">
    <property type="entry name" value="RECEPTOR-LIKE PROTEIN 12"/>
    <property type="match status" value="1"/>
</dbReference>
<reference evidence="14" key="1">
    <citation type="submission" date="2018-02" db="EMBL/GenBank/DDBJ databases">
        <authorList>
            <person name="Cohen D.B."/>
            <person name="Kent A.D."/>
        </authorList>
    </citation>
    <scope>NUCLEOTIDE SEQUENCE</scope>
</reference>
<evidence type="ECO:0000256" key="9">
    <source>
        <dbReference type="ARBA" id="ARBA00023136"/>
    </source>
</evidence>
<sequence length="638" mass="72062">MLVLVQLCINGCFGCLEQEKIALLRLKASFNFPDGYSLPSWNSANEESECCDWEGVKCNITTGRVIQLALNNTGYRTREYVNASLFLPFEELNYLDLSTNGIQGCIPNEEFEKLSNLEELYLRANEITDFITLEALRRLNNLEQLYLDYSSINRSFLHKAGVMTSLNVLTMSQCGLNGSLPAQGWCELKNLQELDLSKNNFEGILPACKLPRWLGNMSDLYEISMAKNLLEGPIPIELCQVLSLMFIDLSNNNLFGSIPSCFNSSGIKHVHLKKNRLSGPISSAFQNCSSLVTLNLRDNYLTGNIPDWIGNLSSLSILLLKANLLEGRIPIQLCLLHKLSMLDLSYNNFFGPIPHCLSDITFEASNHGGGQFFYEYNFKKQLIDYLETQIGNMQNWLTYVDVKPEVMDMIEVMVVNQEVEFTTKSRTYSYAWKILNYMSGIDLSCNKLAGEIPPELGSLGNIHALNLSHNNLTGPIPTTFSNLKEIESLDLSYNNLKGRIPPQLIELTYLAVFSVAYNNLSGPTPDRKAQFGTFEERSYVGNSLLCGPPLHNSCTKTEPPFTLPVNHRGEEGGGFIDIDVFYISFVVAYIMMLLGIVVVLYINPHWRQAWFNFIEECIDTCYCFVLIHCRKLSNFRLV</sequence>
<keyword evidence="6" id="KW-0732">Signal</keyword>
<keyword evidence="8 12" id="KW-1133">Transmembrane helix</keyword>
<evidence type="ECO:0000256" key="2">
    <source>
        <dbReference type="ARBA" id="ARBA00009592"/>
    </source>
</evidence>
<keyword evidence="4" id="KW-0433">Leucine-rich repeat</keyword>
<dbReference type="PANTHER" id="PTHR48062">
    <property type="entry name" value="RECEPTOR-LIKE PROTEIN 14"/>
    <property type="match status" value="1"/>
</dbReference>
<dbReference type="Pfam" id="PF08263">
    <property type="entry name" value="LRRNT_2"/>
    <property type="match status" value="1"/>
</dbReference>
<dbReference type="PRINTS" id="PR00019">
    <property type="entry name" value="LEURICHRPT"/>
</dbReference>
<gene>
    <name evidence="14" type="ORF">FSB_LOCUS60708</name>
</gene>
<dbReference type="AlphaFoldDB" id="A0A2N9J5W2"/>
<evidence type="ECO:0000256" key="6">
    <source>
        <dbReference type="ARBA" id="ARBA00022729"/>
    </source>
</evidence>
<evidence type="ECO:0000256" key="11">
    <source>
        <dbReference type="ARBA" id="ARBA00023180"/>
    </source>
</evidence>
<evidence type="ECO:0000256" key="3">
    <source>
        <dbReference type="ARBA" id="ARBA00022475"/>
    </source>
</evidence>
<dbReference type="InterPro" id="IPR001611">
    <property type="entry name" value="Leu-rich_rpt"/>
</dbReference>
<evidence type="ECO:0000256" key="7">
    <source>
        <dbReference type="ARBA" id="ARBA00022737"/>
    </source>
</evidence>
<evidence type="ECO:0000256" key="12">
    <source>
        <dbReference type="SAM" id="Phobius"/>
    </source>
</evidence>
<keyword evidence="11" id="KW-0325">Glycoprotein</keyword>
<dbReference type="FunFam" id="3.80.10.10:FF:000041">
    <property type="entry name" value="LRR receptor-like serine/threonine-protein kinase ERECTA"/>
    <property type="match status" value="1"/>
</dbReference>
<evidence type="ECO:0000256" key="1">
    <source>
        <dbReference type="ARBA" id="ARBA00004251"/>
    </source>
</evidence>
<evidence type="ECO:0000256" key="5">
    <source>
        <dbReference type="ARBA" id="ARBA00022692"/>
    </source>
</evidence>
<name>A0A2N9J5W2_FAGSY</name>
<protein>
    <recommendedName>
        <fullName evidence="13">Leucine-rich repeat-containing N-terminal plant-type domain-containing protein</fullName>
    </recommendedName>
</protein>
<keyword evidence="7" id="KW-0677">Repeat</keyword>
<feature type="domain" description="Leucine-rich repeat-containing N-terminal plant-type" evidence="13">
    <location>
        <begin position="17"/>
        <end position="59"/>
    </location>
</feature>
<organism evidence="14">
    <name type="scientific">Fagus sylvatica</name>
    <name type="common">Beechnut</name>
    <dbReference type="NCBI Taxonomy" id="28930"/>
    <lineage>
        <taxon>Eukaryota</taxon>
        <taxon>Viridiplantae</taxon>
        <taxon>Streptophyta</taxon>
        <taxon>Embryophyta</taxon>
        <taxon>Tracheophyta</taxon>
        <taxon>Spermatophyta</taxon>
        <taxon>Magnoliopsida</taxon>
        <taxon>eudicotyledons</taxon>
        <taxon>Gunneridae</taxon>
        <taxon>Pentapetalae</taxon>
        <taxon>rosids</taxon>
        <taxon>fabids</taxon>
        <taxon>Fagales</taxon>
        <taxon>Fagaceae</taxon>
        <taxon>Fagus</taxon>
    </lineage>
</organism>
<proteinExistence type="inferred from homology"/>
<keyword evidence="3" id="KW-1003">Cell membrane</keyword>
<dbReference type="InterPro" id="IPR032675">
    <property type="entry name" value="LRR_dom_sf"/>
</dbReference>
<keyword evidence="5 12" id="KW-0812">Transmembrane</keyword>
<evidence type="ECO:0000259" key="13">
    <source>
        <dbReference type="Pfam" id="PF08263"/>
    </source>
</evidence>
<comment type="subcellular location">
    <subcellularLocation>
        <location evidence="1">Cell membrane</location>
        <topology evidence="1">Single-pass type I membrane protein</topology>
    </subcellularLocation>
</comment>
<dbReference type="SUPFAM" id="SSF52058">
    <property type="entry name" value="L domain-like"/>
    <property type="match status" value="2"/>
</dbReference>
<dbReference type="Gene3D" id="3.80.10.10">
    <property type="entry name" value="Ribonuclease Inhibitor"/>
    <property type="match status" value="4"/>
</dbReference>
<dbReference type="EMBL" id="OIVN01006423">
    <property type="protein sequence ID" value="SPD32826.1"/>
    <property type="molecule type" value="Genomic_DNA"/>
</dbReference>
<dbReference type="InterPro" id="IPR003591">
    <property type="entry name" value="Leu-rich_rpt_typical-subtyp"/>
</dbReference>
<evidence type="ECO:0000256" key="4">
    <source>
        <dbReference type="ARBA" id="ARBA00022614"/>
    </source>
</evidence>
<accession>A0A2N9J5W2</accession>
<evidence type="ECO:0000313" key="14">
    <source>
        <dbReference type="EMBL" id="SPD32826.1"/>
    </source>
</evidence>
<dbReference type="Pfam" id="PF13855">
    <property type="entry name" value="LRR_8"/>
    <property type="match status" value="3"/>
</dbReference>
<dbReference type="GO" id="GO:0005886">
    <property type="term" value="C:plasma membrane"/>
    <property type="evidence" value="ECO:0007669"/>
    <property type="project" value="UniProtKB-SubCell"/>
</dbReference>
<dbReference type="Pfam" id="PF00560">
    <property type="entry name" value="LRR_1"/>
    <property type="match status" value="3"/>
</dbReference>
<keyword evidence="9 12" id="KW-0472">Membrane</keyword>
<dbReference type="InterPro" id="IPR013210">
    <property type="entry name" value="LRR_N_plant-typ"/>
</dbReference>
<dbReference type="InterPro" id="IPR051502">
    <property type="entry name" value="RLP_Defense_Trigger"/>
</dbReference>
<evidence type="ECO:0000256" key="10">
    <source>
        <dbReference type="ARBA" id="ARBA00023170"/>
    </source>
</evidence>
<dbReference type="FunFam" id="3.80.10.10:FF:000213">
    <property type="entry name" value="Tyrosine-sulfated glycopeptide receptor 1"/>
    <property type="match status" value="1"/>
</dbReference>
<evidence type="ECO:0000256" key="8">
    <source>
        <dbReference type="ARBA" id="ARBA00022989"/>
    </source>
</evidence>
<dbReference type="SMART" id="SM00369">
    <property type="entry name" value="LRR_TYP"/>
    <property type="match status" value="5"/>
</dbReference>
<dbReference type="PROSITE" id="PS51450">
    <property type="entry name" value="LRR"/>
    <property type="match status" value="2"/>
</dbReference>